<dbReference type="PANTHER" id="PTHR33495">
    <property type="entry name" value="ANTI-SIGMA FACTOR ANTAGONIST TM_1081-RELATED-RELATED"/>
    <property type="match status" value="1"/>
</dbReference>
<organism evidence="2 3">
    <name type="scientific">Alloacidobacterium dinghuense</name>
    <dbReference type="NCBI Taxonomy" id="2763107"/>
    <lineage>
        <taxon>Bacteria</taxon>
        <taxon>Pseudomonadati</taxon>
        <taxon>Acidobacteriota</taxon>
        <taxon>Terriglobia</taxon>
        <taxon>Terriglobales</taxon>
        <taxon>Acidobacteriaceae</taxon>
        <taxon>Alloacidobacterium</taxon>
    </lineage>
</organism>
<keyword evidence="3" id="KW-1185">Reference proteome</keyword>
<accession>A0A7G8BKT6</accession>
<dbReference type="GO" id="GO:0043856">
    <property type="term" value="F:anti-sigma factor antagonist activity"/>
    <property type="evidence" value="ECO:0007669"/>
    <property type="project" value="TreeGrafter"/>
</dbReference>
<dbReference type="Proteomes" id="UP000515312">
    <property type="component" value="Chromosome"/>
</dbReference>
<reference evidence="2 3" key="1">
    <citation type="submission" date="2020-08" db="EMBL/GenBank/DDBJ databases">
        <title>Edaphobacter telluris sp. nov. and Acidobacterium dinghuensis sp. nov., two acidobacteria isolated from forest soil.</title>
        <authorList>
            <person name="Fu J."/>
            <person name="Qiu L."/>
        </authorList>
    </citation>
    <scope>NUCLEOTIDE SEQUENCE [LARGE SCALE GENOMIC DNA]</scope>
    <source>
        <strain evidence="2">4Y35</strain>
    </source>
</reference>
<dbReference type="SUPFAM" id="SSF52091">
    <property type="entry name" value="SpoIIaa-like"/>
    <property type="match status" value="1"/>
</dbReference>
<dbReference type="EMBL" id="CP060394">
    <property type="protein sequence ID" value="QNI33156.1"/>
    <property type="molecule type" value="Genomic_DNA"/>
</dbReference>
<dbReference type="Pfam" id="PF01740">
    <property type="entry name" value="STAS"/>
    <property type="match status" value="1"/>
</dbReference>
<dbReference type="AlphaFoldDB" id="A0A7G8BKT6"/>
<dbReference type="RefSeq" id="WP_186744342.1">
    <property type="nucleotide sequence ID" value="NZ_CP060394.1"/>
</dbReference>
<dbReference type="Gene3D" id="3.30.750.24">
    <property type="entry name" value="STAS domain"/>
    <property type="match status" value="1"/>
</dbReference>
<protein>
    <submittedName>
        <fullName evidence="2">STAS domain-containing protein</fullName>
    </submittedName>
</protein>
<evidence type="ECO:0000313" key="2">
    <source>
        <dbReference type="EMBL" id="QNI33156.1"/>
    </source>
</evidence>
<evidence type="ECO:0000313" key="3">
    <source>
        <dbReference type="Proteomes" id="UP000515312"/>
    </source>
</evidence>
<gene>
    <name evidence="2" type="ORF">H7849_04070</name>
</gene>
<dbReference type="InterPro" id="IPR002645">
    <property type="entry name" value="STAS_dom"/>
</dbReference>
<sequence length="119" mass="12513">MQATTRVSQRTATGASQTPVSILAFSGDISSSSKESILGAYNNLDGATSKILLDFTAVDYINSSGIAIIIQMLLEASKSAARTIAIFGLSSHFQKVFSMVGINKYAAIYPNETTALASI</sequence>
<dbReference type="CDD" id="cd07043">
    <property type="entry name" value="STAS_anti-anti-sigma_factors"/>
    <property type="match status" value="1"/>
</dbReference>
<feature type="domain" description="STAS" evidence="1">
    <location>
        <begin position="20"/>
        <end position="119"/>
    </location>
</feature>
<evidence type="ECO:0000259" key="1">
    <source>
        <dbReference type="PROSITE" id="PS50801"/>
    </source>
</evidence>
<dbReference type="PANTHER" id="PTHR33495:SF6">
    <property type="entry name" value="ANTI-SIGMA FACTOR ANTAGONIST"/>
    <property type="match status" value="1"/>
</dbReference>
<name>A0A7G8BKT6_9BACT</name>
<dbReference type="PROSITE" id="PS50801">
    <property type="entry name" value="STAS"/>
    <property type="match status" value="1"/>
</dbReference>
<dbReference type="InterPro" id="IPR036513">
    <property type="entry name" value="STAS_dom_sf"/>
</dbReference>
<dbReference type="KEGG" id="adin:H7849_04070"/>
<proteinExistence type="predicted"/>